<dbReference type="Gene3D" id="3.20.20.140">
    <property type="entry name" value="Metal-dependent hydrolases"/>
    <property type="match status" value="1"/>
</dbReference>
<dbReference type="EMBL" id="BOPZ01000050">
    <property type="protein sequence ID" value="GIM30667.1"/>
    <property type="molecule type" value="Genomic_DNA"/>
</dbReference>
<dbReference type="Proteomes" id="UP000679179">
    <property type="component" value="Unassembled WGS sequence"/>
</dbReference>
<dbReference type="InterPro" id="IPR003141">
    <property type="entry name" value="Pol/His_phosphatase_N"/>
</dbReference>
<keyword evidence="3" id="KW-1185">Reference proteome</keyword>
<proteinExistence type="predicted"/>
<accession>A0A919S2Q8</accession>
<dbReference type="SMART" id="SM00481">
    <property type="entry name" value="POLIIIAc"/>
    <property type="match status" value="1"/>
</dbReference>
<dbReference type="NCBIfam" id="NF038032">
    <property type="entry name" value="CehA_McbA_metalo"/>
    <property type="match status" value="1"/>
</dbReference>
<gene>
    <name evidence="2" type="ORF">CPJCM30710_33330</name>
</gene>
<dbReference type="InterPro" id="IPR016195">
    <property type="entry name" value="Pol/histidinol_Pase-like"/>
</dbReference>
<sequence>MGKHKRRQRSDTPPIDLSDLKFFYGIPHCHTEISTGKGTPLEALECGKKNGINFMVLTDHNNYLSEMIPYKGEKISKWKFLKTIVDRFNKKHDDFIALLGFEANSVPWGHLNIINCQTYFKGIIKNFNNLMLWLIADGNSFFSINHPSNVVDSIPYNPLLNHFLNCIEVGNGSPPHKYNRYDKRYFSMLDKGWLIGAINSQDNHRLNFGESENLTAIVCNNFDKASIVDAFKKRHTYSTESKTLKLYFTIDSAFMGHELELTSPTELNFLIFAEDYVNPIEKIQIITSGGKVIKELEDLGIGRIKYLLTLPYSLENKWYVIRVFQKGNKQALTSPIFIKIKNS</sequence>
<protein>
    <recommendedName>
        <fullName evidence="1">Polymerase/histidinol phosphatase N-terminal domain-containing protein</fullName>
    </recommendedName>
</protein>
<dbReference type="AlphaFoldDB" id="A0A919S2Q8"/>
<evidence type="ECO:0000259" key="1">
    <source>
        <dbReference type="SMART" id="SM00481"/>
    </source>
</evidence>
<dbReference type="SUPFAM" id="SSF89550">
    <property type="entry name" value="PHP domain-like"/>
    <property type="match status" value="1"/>
</dbReference>
<comment type="caution">
    <text evidence="2">The sequence shown here is derived from an EMBL/GenBank/DDBJ whole genome shotgun (WGS) entry which is preliminary data.</text>
</comment>
<reference evidence="2" key="1">
    <citation type="submission" date="2021-03" db="EMBL/GenBank/DDBJ databases">
        <title>Taxonomic study of Clostridium polyendosporum from meadow-gley soil under rice.</title>
        <authorList>
            <person name="Kobayashi H."/>
            <person name="Tanizawa Y."/>
            <person name="Yagura M."/>
        </authorList>
    </citation>
    <scope>NUCLEOTIDE SEQUENCE</scope>
    <source>
        <strain evidence="2">JCM 30710</strain>
    </source>
</reference>
<organism evidence="2 3">
    <name type="scientific">Clostridium polyendosporum</name>
    <dbReference type="NCBI Taxonomy" id="69208"/>
    <lineage>
        <taxon>Bacteria</taxon>
        <taxon>Bacillati</taxon>
        <taxon>Bacillota</taxon>
        <taxon>Clostridia</taxon>
        <taxon>Eubacteriales</taxon>
        <taxon>Clostridiaceae</taxon>
        <taxon>Clostridium</taxon>
    </lineage>
</organism>
<dbReference type="RefSeq" id="WP_246503576.1">
    <property type="nucleotide sequence ID" value="NZ_BOPZ01000050.1"/>
</dbReference>
<evidence type="ECO:0000313" key="2">
    <source>
        <dbReference type="EMBL" id="GIM30667.1"/>
    </source>
</evidence>
<name>A0A919S2Q8_9CLOT</name>
<feature type="domain" description="Polymerase/histidinol phosphatase N-terminal" evidence="1">
    <location>
        <begin position="25"/>
        <end position="107"/>
    </location>
</feature>
<evidence type="ECO:0000313" key="3">
    <source>
        <dbReference type="Proteomes" id="UP000679179"/>
    </source>
</evidence>